<comment type="similarity">
    <text evidence="2">Belongs to the bacterial solute-binding protein 1 family.</text>
</comment>
<comment type="subcellular location">
    <subcellularLocation>
        <location evidence="1">Periplasm</location>
    </subcellularLocation>
</comment>
<dbReference type="RefSeq" id="WP_377150835.1">
    <property type="nucleotide sequence ID" value="NZ_JBHSAF010000002.1"/>
</dbReference>
<feature type="signal peptide" evidence="8">
    <location>
        <begin position="1"/>
        <end position="19"/>
    </location>
</feature>
<protein>
    <recommendedName>
        <fullName evidence="6">Probable sugar-binding periplasmic protein</fullName>
    </recommendedName>
</protein>
<dbReference type="SUPFAM" id="SSF53850">
    <property type="entry name" value="Periplasmic binding protein-like II"/>
    <property type="match status" value="1"/>
</dbReference>
<dbReference type="InterPro" id="IPR006059">
    <property type="entry name" value="SBP"/>
</dbReference>
<evidence type="ECO:0000256" key="6">
    <source>
        <dbReference type="ARBA" id="ARBA00049753"/>
    </source>
</evidence>
<proteinExistence type="inferred from homology"/>
<gene>
    <name evidence="9" type="ORF">ACFOSS_04300</name>
</gene>
<evidence type="ECO:0000256" key="4">
    <source>
        <dbReference type="ARBA" id="ARBA00022729"/>
    </source>
</evidence>
<evidence type="ECO:0000256" key="7">
    <source>
        <dbReference type="SAM" id="MobiDB-lite"/>
    </source>
</evidence>
<keyword evidence="3" id="KW-0813">Transport</keyword>
<evidence type="ECO:0000313" key="9">
    <source>
        <dbReference type="EMBL" id="MFC3912694.1"/>
    </source>
</evidence>
<evidence type="ECO:0000313" key="10">
    <source>
        <dbReference type="Proteomes" id="UP001595692"/>
    </source>
</evidence>
<feature type="chain" id="PRO_5046752318" description="Probable sugar-binding periplasmic protein" evidence="8">
    <location>
        <begin position="20"/>
        <end position="449"/>
    </location>
</feature>
<evidence type="ECO:0000256" key="2">
    <source>
        <dbReference type="ARBA" id="ARBA00008520"/>
    </source>
</evidence>
<dbReference type="Gene3D" id="3.40.190.10">
    <property type="entry name" value="Periplasmic binding protein-like II"/>
    <property type="match status" value="2"/>
</dbReference>
<name>A0ABV8CLA5_9GAMM</name>
<evidence type="ECO:0000256" key="3">
    <source>
        <dbReference type="ARBA" id="ARBA00022448"/>
    </source>
</evidence>
<accession>A0ABV8CLA5</accession>
<dbReference type="Proteomes" id="UP001595692">
    <property type="component" value="Unassembled WGS sequence"/>
</dbReference>
<dbReference type="Pfam" id="PF01547">
    <property type="entry name" value="SBP_bac_1"/>
    <property type="match status" value="1"/>
</dbReference>
<dbReference type="EMBL" id="JBHSAF010000002">
    <property type="protein sequence ID" value="MFC3912694.1"/>
    <property type="molecule type" value="Genomic_DNA"/>
</dbReference>
<evidence type="ECO:0000256" key="8">
    <source>
        <dbReference type="SAM" id="SignalP"/>
    </source>
</evidence>
<organism evidence="9 10">
    <name type="scientific">Pseudaeromonas sharmana</name>
    <dbReference type="NCBI Taxonomy" id="328412"/>
    <lineage>
        <taxon>Bacteria</taxon>
        <taxon>Pseudomonadati</taxon>
        <taxon>Pseudomonadota</taxon>
        <taxon>Gammaproteobacteria</taxon>
        <taxon>Aeromonadales</taxon>
        <taxon>Aeromonadaceae</taxon>
        <taxon>Pseudaeromonas</taxon>
    </lineage>
</organism>
<reference evidence="10" key="1">
    <citation type="journal article" date="2019" name="Int. J. Syst. Evol. Microbiol.">
        <title>The Global Catalogue of Microorganisms (GCM) 10K type strain sequencing project: providing services to taxonomists for standard genome sequencing and annotation.</title>
        <authorList>
            <consortium name="The Broad Institute Genomics Platform"/>
            <consortium name="The Broad Institute Genome Sequencing Center for Infectious Disease"/>
            <person name="Wu L."/>
            <person name="Ma J."/>
        </authorList>
    </citation>
    <scope>NUCLEOTIDE SEQUENCE [LARGE SCALE GENOMIC DNA]</scope>
    <source>
        <strain evidence="10">CCUG 54939</strain>
    </source>
</reference>
<dbReference type="PANTHER" id="PTHR43649">
    <property type="entry name" value="ARABINOSE-BINDING PROTEIN-RELATED"/>
    <property type="match status" value="1"/>
</dbReference>
<dbReference type="InterPro" id="IPR050490">
    <property type="entry name" value="Bact_solute-bd_prot1"/>
</dbReference>
<keyword evidence="4 8" id="KW-0732">Signal</keyword>
<dbReference type="PANTHER" id="PTHR43649:SF28">
    <property type="entry name" value="BINDING PROTEIN COMPONENT OF ABC SUGAR TRANSPORTER-RELATED"/>
    <property type="match status" value="1"/>
</dbReference>
<sequence length="449" mass="48660">MHKPCIALLLGLISLPALSTELVLETWRVEDAALWKEKILPAFTAKHPDIQVRLQTTPSGEYDQTLLQRLAENKAGDVITCRPYDASLQLFQKGYLEDLTDFSGMENFPSFARAAWQTDTGAQTYCLPVASVIQGFYYNKTIFKELGLDEPKTRADFFAALDKVKADGRFQPLALAAHDNWVMSELGFQNIGPNYWKGEDGRLALIEGKARFTDAPYQAVYEELARWRDYSGPNPADVTEQQAVAMFTSGKAAILPAGSWAIGQLNGTVDYAAFPPPVATAADNCYFTDHTDMGIGINSHSQNKEAAKVLLDWMASAEFAELYSNALPGFFSLSSHFFELKDPVASTMMSWRDRCDSTIRIAAQILSRGTPSFSSQLNETAQQVVLGTTPPATATALLQGTLETWFGPQQQAALVGNSNNCIAAPLGGGTSAATETAPPASAASATATP</sequence>
<comment type="function">
    <text evidence="5">Part of a binding-protein-dependent transport system for a sugar.</text>
</comment>
<feature type="region of interest" description="Disordered" evidence="7">
    <location>
        <begin position="430"/>
        <end position="449"/>
    </location>
</feature>
<feature type="compositionally biased region" description="Low complexity" evidence="7">
    <location>
        <begin position="431"/>
        <end position="449"/>
    </location>
</feature>
<dbReference type="InterPro" id="IPR006061">
    <property type="entry name" value="SBP_1_CS"/>
</dbReference>
<comment type="caution">
    <text evidence="9">The sequence shown here is derived from an EMBL/GenBank/DDBJ whole genome shotgun (WGS) entry which is preliminary data.</text>
</comment>
<evidence type="ECO:0000256" key="1">
    <source>
        <dbReference type="ARBA" id="ARBA00004418"/>
    </source>
</evidence>
<keyword evidence="10" id="KW-1185">Reference proteome</keyword>
<evidence type="ECO:0000256" key="5">
    <source>
        <dbReference type="ARBA" id="ARBA00049629"/>
    </source>
</evidence>
<dbReference type="PROSITE" id="PS01037">
    <property type="entry name" value="SBP_BACTERIAL_1"/>
    <property type="match status" value="1"/>
</dbReference>